<accession>A0A2W2AH73</accession>
<evidence type="ECO:0000313" key="1">
    <source>
        <dbReference type="EMBL" id="PZF71570.1"/>
    </source>
</evidence>
<evidence type="ECO:0000313" key="2">
    <source>
        <dbReference type="Proteomes" id="UP000248745"/>
    </source>
</evidence>
<dbReference type="RefSeq" id="WP_110999944.1">
    <property type="nucleotide sequence ID" value="NZ_QKTW01000022.1"/>
</dbReference>
<keyword evidence="2" id="KW-1185">Reference proteome</keyword>
<dbReference type="Proteomes" id="UP000248745">
    <property type="component" value="Unassembled WGS sequence"/>
</dbReference>
<dbReference type="SUPFAM" id="SSF53955">
    <property type="entry name" value="Lysozyme-like"/>
    <property type="match status" value="1"/>
</dbReference>
<dbReference type="InterPro" id="IPR023346">
    <property type="entry name" value="Lysozyme-like_dom_sf"/>
</dbReference>
<sequence length="220" mass="24258">MSLIHIDHPNIPVGIRAAFAQKVTDIAAGLQIDPNWLMQVMYAESKLKASAQNIQKGRLIAAGLLQWTSASGAPGAPQSMLQRNHLQQLDWVKEYFKPYRGKMHSYFDVYLVTFFPAAVGKQDNYVFSTSRLSASLIASQNPAVNIVKDGKITMAEFKQYVWNSTPYGVRGLVFKAQQVIQDVKQEAKDVITDIKDNTDTVAKAIGGIATIAAFFFSSGI</sequence>
<proteinExistence type="predicted"/>
<dbReference type="AlphaFoldDB" id="A0A2W2AH73"/>
<gene>
    <name evidence="1" type="ORF">DN068_15965</name>
</gene>
<reference evidence="1 2" key="1">
    <citation type="submission" date="2018-06" db="EMBL/GenBank/DDBJ databases">
        <title>Mucibacter soli gen. nov., sp. nov., a new member of the family Chitinophagaceae producing mucin.</title>
        <authorList>
            <person name="Kim M.-K."/>
            <person name="Park S."/>
            <person name="Kim T.-S."/>
            <person name="Joung Y."/>
            <person name="Han J.-H."/>
            <person name="Kim S.B."/>
        </authorList>
    </citation>
    <scope>NUCLEOTIDE SEQUENCE [LARGE SCALE GENOMIC DNA]</scope>
    <source>
        <strain evidence="1 2">R1-15</strain>
    </source>
</reference>
<name>A0A2W2AH73_9BACT</name>
<dbReference type="OrthoDB" id="961266at2"/>
<organism evidence="1 2">
    <name type="scientific">Taibaiella soli</name>
    <dbReference type="NCBI Taxonomy" id="1649169"/>
    <lineage>
        <taxon>Bacteria</taxon>
        <taxon>Pseudomonadati</taxon>
        <taxon>Bacteroidota</taxon>
        <taxon>Chitinophagia</taxon>
        <taxon>Chitinophagales</taxon>
        <taxon>Chitinophagaceae</taxon>
        <taxon>Taibaiella</taxon>
    </lineage>
</organism>
<comment type="caution">
    <text evidence="1">The sequence shown here is derived from an EMBL/GenBank/DDBJ whole genome shotgun (WGS) entry which is preliminary data.</text>
</comment>
<evidence type="ECO:0008006" key="3">
    <source>
        <dbReference type="Google" id="ProtNLM"/>
    </source>
</evidence>
<dbReference type="EMBL" id="QKTW01000022">
    <property type="protein sequence ID" value="PZF71570.1"/>
    <property type="molecule type" value="Genomic_DNA"/>
</dbReference>
<protein>
    <recommendedName>
        <fullName evidence="3">Transglycosylase SLT domain-containing protein</fullName>
    </recommendedName>
</protein>